<accession>A0A378RJC5</accession>
<sequence>MNSSLKKFGIALLVLVTFVFIYESGKQKPVNWNESFNNRDKNPYGLYILDQEIDALLKTDSLTRFNSSIYEFLEYEDYDTLSPSTLIVIGSAGIDLDQYTADYLKAYVEAGNTALVLYTNPNIAFLEAFGLSKEETAYNDINDTEPNTVLELTNEHLTKQRFRIKNDNYNVNLQILDSTKSNVEVLGYKTVNGASKQVNLVRIKQGKGQLILGTSPIIFTNFYLLESNNHLYVESVFSYLPENQNHYLYVKSLGTPDTPEESSSLLRFIFGNVALKWAWYFFLLGLLVFTLFTAKRRQRIIPIIPPVKNTTIEFTKTVSNLYIQSKDYNDLMHKSIIYSLEKIRRVYYIDTAVLDEKFVHHYQLKTNKNKADILAFVNLVNEFKKTNFLATQEDLVRLHQVTTKILD</sequence>
<dbReference type="Pfam" id="PF14258">
    <property type="entry name" value="DUF4350"/>
    <property type="match status" value="1"/>
</dbReference>
<feature type="domain" description="DUF4350" evidence="2">
    <location>
        <begin position="74"/>
        <end position="233"/>
    </location>
</feature>
<proteinExistence type="predicted"/>
<dbReference type="AlphaFoldDB" id="A0A378RJC5"/>
<dbReference type="Proteomes" id="UP000255024">
    <property type="component" value="Unassembled WGS sequence"/>
</dbReference>
<reference evidence="3 4" key="1">
    <citation type="submission" date="2018-06" db="EMBL/GenBank/DDBJ databases">
        <authorList>
            <consortium name="Pathogen Informatics"/>
            <person name="Doyle S."/>
        </authorList>
    </citation>
    <scope>NUCLEOTIDE SEQUENCE [LARGE SCALE GENOMIC DNA]</scope>
    <source>
        <strain evidence="3 4">NCTC11179</strain>
    </source>
</reference>
<evidence type="ECO:0000313" key="3">
    <source>
        <dbReference type="EMBL" id="STZ27084.1"/>
    </source>
</evidence>
<evidence type="ECO:0000259" key="2">
    <source>
        <dbReference type="Pfam" id="PF14258"/>
    </source>
</evidence>
<keyword evidence="1" id="KW-0472">Membrane</keyword>
<protein>
    <recommendedName>
        <fullName evidence="2">DUF4350 domain-containing protein</fullName>
    </recommendedName>
</protein>
<dbReference type="RefSeq" id="WP_115090096.1">
    <property type="nucleotide sequence ID" value="NZ_CP068107.1"/>
</dbReference>
<keyword evidence="1" id="KW-0812">Transmembrane</keyword>
<feature type="transmembrane region" description="Helical" evidence="1">
    <location>
        <begin position="277"/>
        <end position="294"/>
    </location>
</feature>
<name>A0A378RJC5_MYROD</name>
<organism evidence="3 4">
    <name type="scientific">Myroides odoratus</name>
    <name type="common">Flavobacterium odoratum</name>
    <dbReference type="NCBI Taxonomy" id="256"/>
    <lineage>
        <taxon>Bacteria</taxon>
        <taxon>Pseudomonadati</taxon>
        <taxon>Bacteroidota</taxon>
        <taxon>Flavobacteriia</taxon>
        <taxon>Flavobacteriales</taxon>
        <taxon>Flavobacteriaceae</taxon>
        <taxon>Myroides</taxon>
    </lineage>
</organism>
<gene>
    <name evidence="3" type="ORF">NCTC11179_00614</name>
</gene>
<keyword evidence="1" id="KW-1133">Transmembrane helix</keyword>
<dbReference type="EMBL" id="UGQL01000001">
    <property type="protein sequence ID" value="STZ27084.1"/>
    <property type="molecule type" value="Genomic_DNA"/>
</dbReference>
<evidence type="ECO:0000313" key="4">
    <source>
        <dbReference type="Proteomes" id="UP000255024"/>
    </source>
</evidence>
<keyword evidence="4" id="KW-1185">Reference proteome</keyword>
<dbReference type="InterPro" id="IPR025646">
    <property type="entry name" value="DUF4350"/>
</dbReference>
<evidence type="ECO:0000256" key="1">
    <source>
        <dbReference type="SAM" id="Phobius"/>
    </source>
</evidence>